<dbReference type="OMA" id="HIRWIGR"/>
<proteinExistence type="predicted"/>
<protein>
    <recommendedName>
        <fullName evidence="4">BZIP domain-containing protein</fullName>
    </recommendedName>
</protein>
<dbReference type="EnsemblProtists" id="Phyra83641">
    <property type="protein sequence ID" value="Phyra83641"/>
    <property type="gene ID" value="Phyra83641"/>
</dbReference>
<reference evidence="2" key="2">
    <citation type="submission" date="2015-06" db="UniProtKB">
        <authorList>
            <consortium name="EnsemblProtists"/>
        </authorList>
    </citation>
    <scope>IDENTIFICATION</scope>
    <source>
        <strain evidence="2">Pr102</strain>
    </source>
</reference>
<evidence type="ECO:0000313" key="2">
    <source>
        <dbReference type="EnsemblProtists" id="Phyra83641"/>
    </source>
</evidence>
<evidence type="ECO:0008006" key="4">
    <source>
        <dbReference type="Google" id="ProtNLM"/>
    </source>
</evidence>
<reference evidence="3" key="1">
    <citation type="journal article" date="2006" name="Science">
        <title>Phytophthora genome sequences uncover evolutionary origins and mechanisms of pathogenesis.</title>
        <authorList>
            <person name="Tyler B.M."/>
            <person name="Tripathy S."/>
            <person name="Zhang X."/>
            <person name="Dehal P."/>
            <person name="Jiang R.H."/>
            <person name="Aerts A."/>
            <person name="Arredondo F.D."/>
            <person name="Baxter L."/>
            <person name="Bensasson D."/>
            <person name="Beynon J.L."/>
            <person name="Chapman J."/>
            <person name="Damasceno C.M."/>
            <person name="Dorrance A.E."/>
            <person name="Dou D."/>
            <person name="Dickerman A.W."/>
            <person name="Dubchak I.L."/>
            <person name="Garbelotto M."/>
            <person name="Gijzen M."/>
            <person name="Gordon S.G."/>
            <person name="Govers F."/>
            <person name="Grunwald N.J."/>
            <person name="Huang W."/>
            <person name="Ivors K.L."/>
            <person name="Jones R.W."/>
            <person name="Kamoun S."/>
            <person name="Krampis K."/>
            <person name="Lamour K.H."/>
            <person name="Lee M.K."/>
            <person name="McDonald W.H."/>
            <person name="Medina M."/>
            <person name="Meijer H.J."/>
            <person name="Nordberg E.K."/>
            <person name="Maclean D.J."/>
            <person name="Ospina-Giraldo M.D."/>
            <person name="Morris P.F."/>
            <person name="Phuntumart V."/>
            <person name="Putnam N.H."/>
            <person name="Rash S."/>
            <person name="Rose J.K."/>
            <person name="Sakihama Y."/>
            <person name="Salamov A.A."/>
            <person name="Savidor A."/>
            <person name="Scheuring C.F."/>
            <person name="Smith B.M."/>
            <person name="Sobral B.W."/>
            <person name="Terry A."/>
            <person name="Torto-Alalibo T.A."/>
            <person name="Win J."/>
            <person name="Xu Z."/>
            <person name="Zhang H."/>
            <person name="Grigoriev I.V."/>
            <person name="Rokhsar D.S."/>
            <person name="Boore J.L."/>
        </authorList>
    </citation>
    <scope>NUCLEOTIDE SEQUENCE [LARGE SCALE GENOMIC DNA]</scope>
    <source>
        <strain evidence="3">Pr102</strain>
    </source>
</reference>
<dbReference type="VEuPathDB" id="FungiDB:KRP23_9623"/>
<dbReference type="eggNOG" id="ENOG502SJ1D">
    <property type="taxonomic scope" value="Eukaryota"/>
</dbReference>
<organism evidence="2 3">
    <name type="scientific">Phytophthora ramorum</name>
    <name type="common">Sudden oak death agent</name>
    <dbReference type="NCBI Taxonomy" id="164328"/>
    <lineage>
        <taxon>Eukaryota</taxon>
        <taxon>Sar</taxon>
        <taxon>Stramenopiles</taxon>
        <taxon>Oomycota</taxon>
        <taxon>Peronosporomycetes</taxon>
        <taxon>Peronosporales</taxon>
        <taxon>Peronosporaceae</taxon>
        <taxon>Phytophthora</taxon>
    </lineage>
</organism>
<dbReference type="EMBL" id="DS566089">
    <property type="status" value="NOT_ANNOTATED_CDS"/>
    <property type="molecule type" value="Genomic_DNA"/>
</dbReference>
<keyword evidence="1" id="KW-0175">Coiled coil</keyword>
<dbReference type="AlphaFoldDB" id="H3H0F8"/>
<dbReference type="Proteomes" id="UP000005238">
    <property type="component" value="Unassembled WGS sequence"/>
</dbReference>
<dbReference type="InterPro" id="IPR046347">
    <property type="entry name" value="bZIP_sf"/>
</dbReference>
<dbReference type="SUPFAM" id="SSF57959">
    <property type="entry name" value="Leucine zipper domain"/>
    <property type="match status" value="1"/>
</dbReference>
<dbReference type="HOGENOM" id="CLU_033770_0_0_1"/>
<feature type="coiled-coil region" evidence="1">
    <location>
        <begin position="27"/>
        <end position="54"/>
    </location>
</feature>
<evidence type="ECO:0000256" key="1">
    <source>
        <dbReference type="SAM" id="Coils"/>
    </source>
</evidence>
<evidence type="ECO:0000313" key="3">
    <source>
        <dbReference type="Proteomes" id="UP000005238"/>
    </source>
</evidence>
<dbReference type="VEuPathDB" id="FungiDB:KRP22_13725"/>
<dbReference type="GO" id="GO:0003700">
    <property type="term" value="F:DNA-binding transcription factor activity"/>
    <property type="evidence" value="ECO:0007669"/>
    <property type="project" value="InterPro"/>
</dbReference>
<dbReference type="InParanoid" id="H3H0F8"/>
<name>H3H0F8_PHYRM</name>
<sequence>MVRAQTPSSDQLESRRLKNREYMRKVRQRQRRQLQEMESTVQQLEGQYGELCQQTTRAAQHAEVVAHERPEGQDQDYTEVVMITKRLGAEKLLLQTALKQKAEWRRQFQRILDFEASSVTSTPEFQATFNFQLDSVDEAEAAEVFGFHPLTEWDFTRTLLDNKQDIRFVAARLLQASEFDEMNGTRTHRMQAFGWDIVQRVEGSVMEFVFTKNFVGLDVLDILQKTWVNNMQLAEFKKIKAETRCLRVLQQVNPNAFVFVRDVGSPSEISIFRSVFTRFLVESTAQVHPFDSDEDLTGTGYVLGTQSVDTHCPQHPTEEESSGKVAWADLTLSIEALDVVNPSTGETFQHIRWIGRTDYCSEEHALRDAADTLQSMLRWEMLMVAPALNLVSLSQH</sequence>
<keyword evidence="3" id="KW-1185">Reference proteome</keyword>
<accession>H3H0F8</accession>